<evidence type="ECO:0000256" key="2">
    <source>
        <dbReference type="SAM" id="SignalP"/>
    </source>
</evidence>
<feature type="domain" description="Aldehyde oxidase/xanthine dehydrogenase a/b hammerhead" evidence="3">
    <location>
        <begin position="201"/>
        <end position="281"/>
    </location>
</feature>
<dbReference type="STRING" id="1232683.ADIMK_3339"/>
<evidence type="ECO:0000313" key="4">
    <source>
        <dbReference type="EMBL" id="KEA62448.1"/>
    </source>
</evidence>
<dbReference type="Proteomes" id="UP000028252">
    <property type="component" value="Unassembled WGS sequence"/>
</dbReference>
<proteinExistence type="predicted"/>
<dbReference type="PIRSF" id="PIRSF036389">
    <property type="entry name" value="IOR_B"/>
    <property type="match status" value="1"/>
</dbReference>
<dbReference type="Gene3D" id="3.30.365.10">
    <property type="entry name" value="Aldehyde oxidase/xanthine dehydrogenase, molybdopterin binding domain"/>
    <property type="match status" value="4"/>
</dbReference>
<dbReference type="PATRIC" id="fig|1232683.4.peg.3285"/>
<dbReference type="NCBIfam" id="TIGR01409">
    <property type="entry name" value="TAT_signal_seq"/>
    <property type="match status" value="1"/>
</dbReference>
<dbReference type="AlphaFoldDB" id="A0A081FV93"/>
<dbReference type="EC" id="1.3.99.16" evidence="4"/>
<dbReference type="InterPro" id="IPR000674">
    <property type="entry name" value="Ald_Oxase/Xan_DH_a/b"/>
</dbReference>
<organism evidence="4 5">
    <name type="scientific">Marinobacterium lacunae</name>
    <dbReference type="NCBI Taxonomy" id="1232683"/>
    <lineage>
        <taxon>Bacteria</taxon>
        <taxon>Pseudomonadati</taxon>
        <taxon>Pseudomonadota</taxon>
        <taxon>Gammaproteobacteria</taxon>
        <taxon>Oceanospirillales</taxon>
        <taxon>Oceanospirillaceae</taxon>
        <taxon>Marinobacterium</taxon>
    </lineage>
</organism>
<feature type="signal peptide" evidence="2">
    <location>
        <begin position="1"/>
        <end position="30"/>
    </location>
</feature>
<dbReference type="Gene3D" id="3.90.1170.50">
    <property type="entry name" value="Aldehyde oxidase/xanthine dehydrogenase, a/b hammerhead"/>
    <property type="match status" value="1"/>
</dbReference>
<dbReference type="InterPro" id="IPR037165">
    <property type="entry name" value="AldOxase/xan_DH_Mopterin-bd_sf"/>
</dbReference>
<keyword evidence="4" id="KW-0560">Oxidoreductase</keyword>
<evidence type="ECO:0000259" key="3">
    <source>
        <dbReference type="SMART" id="SM01008"/>
    </source>
</evidence>
<name>A0A081FV93_9GAMM</name>
<dbReference type="PANTHER" id="PTHR47495:SF2">
    <property type="entry name" value="ALDEHYDE DEHYDROGENASE"/>
    <property type="match status" value="1"/>
</dbReference>
<dbReference type="Pfam" id="PF20256">
    <property type="entry name" value="MoCoBD_2"/>
    <property type="match status" value="2"/>
</dbReference>
<dbReference type="InterPro" id="IPR052516">
    <property type="entry name" value="N-heterocyclic_Hydroxylase"/>
</dbReference>
<dbReference type="OrthoDB" id="9767994at2"/>
<protein>
    <submittedName>
        <fullName evidence="4">Isoquinoline 1-oxidoreductase beta subunit</fullName>
        <ecNumber evidence="4">1.3.99.16</ecNumber>
    </submittedName>
</protein>
<keyword evidence="5" id="KW-1185">Reference proteome</keyword>
<reference evidence="4 5" key="1">
    <citation type="submission" date="2014-04" db="EMBL/GenBank/DDBJ databases">
        <title>Marinobacterium kochiensis sp. nov., isolated from sediment sample collected from Kochi backwaters in Kerala, India.</title>
        <authorList>
            <person name="Singh A."/>
            <person name="Pinnaka A.K."/>
        </authorList>
    </citation>
    <scope>NUCLEOTIDE SEQUENCE [LARGE SCALE GENOMIC DNA]</scope>
    <source>
        <strain evidence="4 5">AK27</strain>
    </source>
</reference>
<dbReference type="InterPro" id="IPR012368">
    <property type="entry name" value="OxRdtase_Mopterin-bd_su_IorB"/>
</dbReference>
<comment type="caution">
    <text evidence="4">The sequence shown here is derived from an EMBL/GenBank/DDBJ whole genome shotgun (WGS) entry which is preliminary data.</text>
</comment>
<dbReference type="Pfam" id="PF02738">
    <property type="entry name" value="MoCoBD_1"/>
    <property type="match status" value="1"/>
</dbReference>
<keyword evidence="1 2" id="KW-0732">Signal</keyword>
<dbReference type="InterPro" id="IPR008274">
    <property type="entry name" value="AldOxase/xan_DH_MoCoBD1"/>
</dbReference>
<dbReference type="SUPFAM" id="SSF56003">
    <property type="entry name" value="Molybdenum cofactor-binding domain"/>
    <property type="match status" value="2"/>
</dbReference>
<dbReference type="InterPro" id="IPR019546">
    <property type="entry name" value="TAT_signal_bac_arc"/>
</dbReference>
<sequence length="717" mass="76716">MSAQLSRRNFLKAAGASALLVGFTPRGLLAAGYEDSTLNPFVRIDSDGVVTVILKHFEMGQGTSTGLTTLIAEELDADWASVRIDFAPSDTAKYKNLLFGAQGTGGSTAIANSFMQYRKAGAAARDLLVRAAAEQWGVGVDRIRIDKGVITDGQRTAGFADVIHSAARLEPNPEPQLKTPDQFKLIGKLKLPRKDSIAKTDGSAQFAMDVKLPGMVYAVILRSPRFGGRLTGFNADKAAEIAGFIDAKALPNGAGVAVYGKNTWAALKARDAITAEWDFSDAEMRSTGALIEAHRELTAAPQYQARALTTDAVQARLSAAPRTLDAEFVFPFLAHSPMEPLVCVIEPTASGVRVHDGCQFPTVAHGALSSVLKLKPEQVEIKTLYAGGSFGRRTTPTADYHVEAAMAFALLGGKTPVKMLWSREDDIHGGYYRPMALHKASIALDADGAILGWDHRVAAKSIVKGSAFESALVHEGLDHTTVEGLADTLYQVPNMALGVSDFLSPVPVLWWRSVGNTHTAYVMESLMDMLAHERGEDPIALRLSLLDRSNKEQARMAGVIEAARDMSGWQPGQKRGFAAHYSFNTFVAVVADITVEGNKVHVDKLHMAVDCGVAINPDVIRAQMEGGAGYALGAIMRNEITLDQGLVVQDNFPQYLPLRMPDMPEIAVTIVPSAEPPTGVGEPGVPPTGPALANAIFAVTGKRITELPMTTAGFSFV</sequence>
<gene>
    <name evidence="4" type="ORF">ADIMK_3339</name>
</gene>
<dbReference type="SMART" id="SM01008">
    <property type="entry name" value="Ald_Xan_dh_C"/>
    <property type="match status" value="1"/>
</dbReference>
<dbReference type="PROSITE" id="PS51318">
    <property type="entry name" value="TAT"/>
    <property type="match status" value="1"/>
</dbReference>
<dbReference type="PANTHER" id="PTHR47495">
    <property type="entry name" value="ALDEHYDE DEHYDROGENASE"/>
    <property type="match status" value="1"/>
</dbReference>
<dbReference type="GO" id="GO:0047121">
    <property type="term" value="F:isoquinoline 1-oxidoreductase activity"/>
    <property type="evidence" value="ECO:0007669"/>
    <property type="project" value="UniProtKB-EC"/>
</dbReference>
<feature type="chain" id="PRO_5001757338" evidence="2">
    <location>
        <begin position="31"/>
        <end position="717"/>
    </location>
</feature>
<evidence type="ECO:0000256" key="1">
    <source>
        <dbReference type="ARBA" id="ARBA00022729"/>
    </source>
</evidence>
<evidence type="ECO:0000313" key="5">
    <source>
        <dbReference type="Proteomes" id="UP000028252"/>
    </source>
</evidence>
<dbReference type="EMBL" id="JMQN01000048">
    <property type="protein sequence ID" value="KEA62448.1"/>
    <property type="molecule type" value="Genomic_DNA"/>
</dbReference>
<accession>A0A081FV93</accession>
<dbReference type="InterPro" id="IPR006311">
    <property type="entry name" value="TAT_signal"/>
</dbReference>
<dbReference type="RefSeq" id="WP_036190692.1">
    <property type="nucleotide sequence ID" value="NZ_JMQN01000048.1"/>
</dbReference>
<dbReference type="InterPro" id="IPR046867">
    <property type="entry name" value="AldOxase/xan_DH_MoCoBD2"/>
</dbReference>
<dbReference type="eggNOG" id="COG1529">
    <property type="taxonomic scope" value="Bacteria"/>
</dbReference>